<dbReference type="Proteomes" id="UP001218218">
    <property type="component" value="Unassembled WGS sequence"/>
</dbReference>
<protein>
    <submittedName>
        <fullName evidence="1">Uncharacterized protein</fullName>
    </submittedName>
</protein>
<accession>A0AAD6ZG92</accession>
<organism evidence="1 2">
    <name type="scientific">Mycena albidolilacea</name>
    <dbReference type="NCBI Taxonomy" id="1033008"/>
    <lineage>
        <taxon>Eukaryota</taxon>
        <taxon>Fungi</taxon>
        <taxon>Dikarya</taxon>
        <taxon>Basidiomycota</taxon>
        <taxon>Agaricomycotina</taxon>
        <taxon>Agaricomycetes</taxon>
        <taxon>Agaricomycetidae</taxon>
        <taxon>Agaricales</taxon>
        <taxon>Marasmiineae</taxon>
        <taxon>Mycenaceae</taxon>
        <taxon>Mycena</taxon>
    </lineage>
</organism>
<dbReference type="EMBL" id="JARIHO010000050">
    <property type="protein sequence ID" value="KAJ7321676.1"/>
    <property type="molecule type" value="Genomic_DNA"/>
</dbReference>
<feature type="non-terminal residue" evidence="1">
    <location>
        <position position="132"/>
    </location>
</feature>
<reference evidence="1" key="1">
    <citation type="submission" date="2023-03" db="EMBL/GenBank/DDBJ databases">
        <title>Massive genome expansion in bonnet fungi (Mycena s.s.) driven by repeated elements and novel gene families across ecological guilds.</title>
        <authorList>
            <consortium name="Lawrence Berkeley National Laboratory"/>
            <person name="Harder C.B."/>
            <person name="Miyauchi S."/>
            <person name="Viragh M."/>
            <person name="Kuo A."/>
            <person name="Thoen E."/>
            <person name="Andreopoulos B."/>
            <person name="Lu D."/>
            <person name="Skrede I."/>
            <person name="Drula E."/>
            <person name="Henrissat B."/>
            <person name="Morin E."/>
            <person name="Kohler A."/>
            <person name="Barry K."/>
            <person name="LaButti K."/>
            <person name="Morin E."/>
            <person name="Salamov A."/>
            <person name="Lipzen A."/>
            <person name="Mereny Z."/>
            <person name="Hegedus B."/>
            <person name="Baldrian P."/>
            <person name="Stursova M."/>
            <person name="Weitz H."/>
            <person name="Taylor A."/>
            <person name="Grigoriev I.V."/>
            <person name="Nagy L.G."/>
            <person name="Martin F."/>
            <person name="Kauserud H."/>
        </authorList>
    </citation>
    <scope>NUCLEOTIDE SEQUENCE</scope>
    <source>
        <strain evidence="1">CBHHK002</strain>
    </source>
</reference>
<comment type="caution">
    <text evidence="1">The sequence shown here is derived from an EMBL/GenBank/DDBJ whole genome shotgun (WGS) entry which is preliminary data.</text>
</comment>
<keyword evidence="2" id="KW-1185">Reference proteome</keyword>
<dbReference type="AlphaFoldDB" id="A0AAD6ZG92"/>
<feature type="non-terminal residue" evidence="1">
    <location>
        <position position="1"/>
    </location>
</feature>
<gene>
    <name evidence="1" type="ORF">DFH08DRAFT_634545</name>
</gene>
<evidence type="ECO:0000313" key="2">
    <source>
        <dbReference type="Proteomes" id="UP001218218"/>
    </source>
</evidence>
<evidence type="ECO:0000313" key="1">
    <source>
        <dbReference type="EMBL" id="KAJ7321676.1"/>
    </source>
</evidence>
<proteinExistence type="predicted"/>
<sequence length="132" mass="15297">VLAGAIFNNKDDKKGQSDKHIELMTQKLGKPHHRFPDTSDTHFRSYRDAATELITYIIEYLEMMELIRWLKDNASLTNIEKNLRDTLNDLAMLTKLCAMILYQQIISHPYLQQVHGPGTENINLLDFGPFHI</sequence>
<name>A0AAD6ZG92_9AGAR</name>